<evidence type="ECO:0000256" key="2">
    <source>
        <dbReference type="ARBA" id="ARBA00022729"/>
    </source>
</evidence>
<dbReference type="EMBL" id="MTPW01000001">
    <property type="protein sequence ID" value="PQJ33049.1"/>
    <property type="molecule type" value="Genomic_DNA"/>
</dbReference>
<feature type="domain" description="Heparin-sulfate lyase N-terminal" evidence="6">
    <location>
        <begin position="170"/>
        <end position="283"/>
    </location>
</feature>
<dbReference type="SUPFAM" id="SSF48230">
    <property type="entry name" value="Chondroitin AC/alginate lyase"/>
    <property type="match status" value="1"/>
</dbReference>
<proteinExistence type="predicted"/>
<sequence>MNLKNALRIYHTIKYLKWKQVKFQLLYRFKALYYKAPNLVDVKLDKLPIWKPVLFNSKSYENGIFCFLNVEETFENTINWNFSDHGKLWTYNLNYFEFLNSKECSSQDGYKLIKDHSLQRDKLIDGLEPYPISLRIMNWVKFLAFHKINDSYINGVIANDTKILRDHLEFHILANHLLENIFALYMASIFLDDKVLYTKSLKLLKEELNEQILKDGGHFEQSPMYHQIILYRLLDVINFNISNKIDIDKLLISKVKKMLSWLEKISFSNGDIPYINDAAPDIAPTTVELLNYAKYLDINYLQLPLSDSGYRKVNTSNYEVVVDVANIASNYQPGHLHSDTLQFIMYFRGRPLFVETGTSTYEKNKLRNNQRSSAAHNTVAIGGRNSYDVWGGFRVGERSELKLHEDSDDKIEAELNLFFGGTHYRTFEFLNKTLIINDRVNSKYNVPHEAHFHIDYNRNVDNGTQENTFIIDGKILISFEHFTSIQLQKYNQTIGFNKTKEASKIVVTFANQLKTTIDL</sequence>
<evidence type="ECO:0000256" key="1">
    <source>
        <dbReference type="ARBA" id="ARBA00004418"/>
    </source>
</evidence>
<keyword evidence="4" id="KW-0456">Lyase</keyword>
<evidence type="ECO:0000256" key="4">
    <source>
        <dbReference type="ARBA" id="ARBA00023239"/>
    </source>
</evidence>
<dbReference type="OrthoDB" id="7335480at2"/>
<feature type="domain" description="Heparinase II/III-like C-terminal" evidence="5">
    <location>
        <begin position="305"/>
        <end position="515"/>
    </location>
</feature>
<dbReference type="Pfam" id="PF07940">
    <property type="entry name" value="Hepar_II_III_C"/>
    <property type="match status" value="1"/>
</dbReference>
<evidence type="ECO:0000256" key="3">
    <source>
        <dbReference type="ARBA" id="ARBA00022764"/>
    </source>
</evidence>
<dbReference type="PANTHER" id="PTHR39210">
    <property type="entry name" value="HEPARIN-SULFATE LYASE"/>
    <property type="match status" value="1"/>
</dbReference>
<dbReference type="Pfam" id="PF16889">
    <property type="entry name" value="Hepar_II_III_N"/>
    <property type="match status" value="1"/>
</dbReference>
<dbReference type="InterPro" id="IPR008929">
    <property type="entry name" value="Chondroitin_lyas"/>
</dbReference>
<dbReference type="InterPro" id="IPR012480">
    <property type="entry name" value="Hepar_II_III_C"/>
</dbReference>
<dbReference type="Gene3D" id="2.70.98.70">
    <property type="match status" value="1"/>
</dbReference>
<dbReference type="Proteomes" id="UP000239747">
    <property type="component" value="Unassembled WGS sequence"/>
</dbReference>
<protein>
    <submittedName>
        <fullName evidence="7">Uncharacterized protein</fullName>
    </submittedName>
</protein>
<gene>
    <name evidence="7" type="ORF">BST92_14465</name>
</gene>
<comment type="subcellular location">
    <subcellularLocation>
        <location evidence="1">Periplasm</location>
    </subcellularLocation>
</comment>
<reference evidence="7 8" key="1">
    <citation type="submission" date="2017-01" db="EMBL/GenBank/DDBJ databases">
        <title>Trade-off between light-utilization and light-protection in marine flavobacteria.</title>
        <authorList>
            <person name="Kumagai Y."/>
            <person name="Yoshizawa S."/>
            <person name="Kogure K."/>
            <person name="Iwasaki W."/>
        </authorList>
    </citation>
    <scope>NUCLEOTIDE SEQUENCE [LARGE SCALE GENOMIC DNA]</scope>
    <source>
        <strain evidence="7 8">KCTC 32109</strain>
    </source>
</reference>
<name>A0A2S7UDU2_9FLAO</name>
<organism evidence="7 8">
    <name type="scientific">Nonlabens arenilitoris</name>
    <dbReference type="NCBI Taxonomy" id="1217969"/>
    <lineage>
        <taxon>Bacteria</taxon>
        <taxon>Pseudomonadati</taxon>
        <taxon>Bacteroidota</taxon>
        <taxon>Flavobacteriia</taxon>
        <taxon>Flavobacteriales</taxon>
        <taxon>Flavobacteriaceae</taxon>
        <taxon>Nonlabens</taxon>
    </lineage>
</organism>
<dbReference type="Gene3D" id="1.50.10.100">
    <property type="entry name" value="Chondroitin AC/alginate lyase"/>
    <property type="match status" value="1"/>
</dbReference>
<evidence type="ECO:0000313" key="7">
    <source>
        <dbReference type="EMBL" id="PQJ33049.1"/>
    </source>
</evidence>
<dbReference type="GO" id="GO:0016829">
    <property type="term" value="F:lyase activity"/>
    <property type="evidence" value="ECO:0007669"/>
    <property type="project" value="UniProtKB-KW"/>
</dbReference>
<dbReference type="InterPro" id="IPR031680">
    <property type="entry name" value="Hepar_II_III_N"/>
</dbReference>
<dbReference type="PANTHER" id="PTHR39210:SF1">
    <property type="entry name" value="HEPARIN-SULFATE LYASE"/>
    <property type="match status" value="1"/>
</dbReference>
<keyword evidence="8" id="KW-1185">Reference proteome</keyword>
<dbReference type="GO" id="GO:0042597">
    <property type="term" value="C:periplasmic space"/>
    <property type="evidence" value="ECO:0007669"/>
    <property type="project" value="UniProtKB-SubCell"/>
</dbReference>
<evidence type="ECO:0000313" key="8">
    <source>
        <dbReference type="Proteomes" id="UP000239747"/>
    </source>
</evidence>
<accession>A0A2S7UDU2</accession>
<evidence type="ECO:0000259" key="6">
    <source>
        <dbReference type="Pfam" id="PF16889"/>
    </source>
</evidence>
<dbReference type="AlphaFoldDB" id="A0A2S7UDU2"/>
<keyword evidence="2" id="KW-0732">Signal</keyword>
<keyword evidence="3" id="KW-0574">Periplasm</keyword>
<comment type="caution">
    <text evidence="7">The sequence shown here is derived from an EMBL/GenBank/DDBJ whole genome shotgun (WGS) entry which is preliminary data.</text>
</comment>
<dbReference type="RefSeq" id="WP_105072104.1">
    <property type="nucleotide sequence ID" value="NZ_MTPW01000001.1"/>
</dbReference>
<evidence type="ECO:0000259" key="5">
    <source>
        <dbReference type="Pfam" id="PF07940"/>
    </source>
</evidence>